<sequence>MKINTTSIFGLIGSILGVVIVIFLLPVLKEMAWKVLYIGTIFGPFVGLFLGFLLIGFIIFLSLLGVEALGIVGTISLLRGRRSKIHSLYFFFSSGITFIFACLLIPSLNKSLAAFPYPLTVFTITVCTLLPPIPHLVTAILCLTKEEEGPYKNL</sequence>
<organism evidence="2 3">
    <name type="scientific">Camelliibacillus cellulosilyticus</name>
    <dbReference type="NCBI Taxonomy" id="2174486"/>
    <lineage>
        <taxon>Bacteria</taxon>
        <taxon>Bacillati</taxon>
        <taxon>Bacillota</taxon>
        <taxon>Bacilli</taxon>
        <taxon>Bacillales</taxon>
        <taxon>Sporolactobacillaceae</taxon>
        <taxon>Camelliibacillus</taxon>
    </lineage>
</organism>
<evidence type="ECO:0000256" key="1">
    <source>
        <dbReference type="SAM" id="Phobius"/>
    </source>
</evidence>
<reference evidence="3" key="1">
    <citation type="journal article" date="2019" name="Int. J. Syst. Evol. Microbiol.">
        <title>The Global Catalogue of Microorganisms (GCM) 10K type strain sequencing project: providing services to taxonomists for standard genome sequencing and annotation.</title>
        <authorList>
            <consortium name="The Broad Institute Genomics Platform"/>
            <consortium name="The Broad Institute Genome Sequencing Center for Infectious Disease"/>
            <person name="Wu L."/>
            <person name="Ma J."/>
        </authorList>
    </citation>
    <scope>NUCLEOTIDE SEQUENCE [LARGE SCALE GENOMIC DNA]</scope>
    <source>
        <strain evidence="3">CGMCC 1.16306</strain>
    </source>
</reference>
<feature type="transmembrane region" description="Helical" evidence="1">
    <location>
        <begin position="87"/>
        <end position="108"/>
    </location>
</feature>
<dbReference type="Proteomes" id="UP001596022">
    <property type="component" value="Unassembled WGS sequence"/>
</dbReference>
<dbReference type="RefSeq" id="WP_376847111.1">
    <property type="nucleotide sequence ID" value="NZ_JBHSFW010000015.1"/>
</dbReference>
<name>A0ABV9GPT6_9BACL</name>
<keyword evidence="1" id="KW-0812">Transmembrane</keyword>
<feature type="transmembrane region" description="Helical" evidence="1">
    <location>
        <begin position="7"/>
        <end position="28"/>
    </location>
</feature>
<evidence type="ECO:0008006" key="4">
    <source>
        <dbReference type="Google" id="ProtNLM"/>
    </source>
</evidence>
<comment type="caution">
    <text evidence="2">The sequence shown here is derived from an EMBL/GenBank/DDBJ whole genome shotgun (WGS) entry which is preliminary data.</text>
</comment>
<protein>
    <recommendedName>
        <fullName evidence="4">Energy-coupling factor transport system substrate-specific component</fullName>
    </recommendedName>
</protein>
<dbReference type="EMBL" id="JBHSFW010000015">
    <property type="protein sequence ID" value="MFC4620017.1"/>
    <property type="molecule type" value="Genomic_DNA"/>
</dbReference>
<accession>A0ABV9GPT6</accession>
<proteinExistence type="predicted"/>
<evidence type="ECO:0000313" key="2">
    <source>
        <dbReference type="EMBL" id="MFC4620017.1"/>
    </source>
</evidence>
<keyword evidence="1" id="KW-1133">Transmembrane helix</keyword>
<feature type="transmembrane region" description="Helical" evidence="1">
    <location>
        <begin position="120"/>
        <end position="143"/>
    </location>
</feature>
<keyword evidence="3" id="KW-1185">Reference proteome</keyword>
<feature type="transmembrane region" description="Helical" evidence="1">
    <location>
        <begin position="48"/>
        <end position="75"/>
    </location>
</feature>
<gene>
    <name evidence="2" type="ORF">ACFO4N_14990</name>
</gene>
<evidence type="ECO:0000313" key="3">
    <source>
        <dbReference type="Proteomes" id="UP001596022"/>
    </source>
</evidence>
<keyword evidence="1" id="KW-0472">Membrane</keyword>